<dbReference type="Pfam" id="PF17921">
    <property type="entry name" value="Integrase_H2C2"/>
    <property type="match status" value="1"/>
</dbReference>
<dbReference type="InterPro" id="IPR041588">
    <property type="entry name" value="Integrase_H2C2"/>
</dbReference>
<feature type="region of interest" description="Disordered" evidence="1">
    <location>
        <begin position="321"/>
        <end position="342"/>
    </location>
</feature>
<dbReference type="Proteomes" id="UP000277928">
    <property type="component" value="Unassembled WGS sequence"/>
</dbReference>
<evidence type="ECO:0000256" key="1">
    <source>
        <dbReference type="SAM" id="MobiDB-lite"/>
    </source>
</evidence>
<feature type="region of interest" description="Disordered" evidence="1">
    <location>
        <begin position="882"/>
        <end position="933"/>
    </location>
</feature>
<accession>A0A3P6T2G0</accession>
<feature type="compositionally biased region" description="Polar residues" evidence="1">
    <location>
        <begin position="817"/>
        <end position="853"/>
    </location>
</feature>
<dbReference type="Pfam" id="PF23674">
    <property type="entry name" value="RYYR-CCHC"/>
    <property type="match status" value="1"/>
</dbReference>
<keyword evidence="5" id="KW-1185">Reference proteome</keyword>
<feature type="domain" description="RYYR-CCHC" evidence="3">
    <location>
        <begin position="638"/>
        <end position="715"/>
    </location>
</feature>
<sequence length="1016" mass="116721">MSSKYEKETDDLEVTLMTDSNSDEKKCVYGGFTNEAYEELVRYHRNKEIPRRLQGHLKHRIDCFKRKAKRFQLIEGTDQLIYIGFKPDHSTVGQFVVKKNEVEKILTQAHLESNHGGLNATRKMVSTKFYWNSITSDVEQFIKQCPRCRITRMRYVASNNVPWRKGGRCGDIYTGNWDGNEDDYALSDRSYSRTWKLSRSVNGGEYSTYSQDNELNVVPQQWKHDRPANDGTITDEMTNEDIDIENDTDELDIGEGRIDTQMLLPQYFRVKPTQPAFNKHLTDWMEREQVLDYGEPYGNPEEAYYDDDFIIGENVANIAPPPTGGDERLASEESLDGGIDRSSSTKAALYKEKFAENAPVKRRYVEDGREYIIETDRKYFMVEADQLLQLFKRCSGCGEKLKQVTLYADSPTPTVAYQCNKCEQTVCQCIHLNSNSSEQSQHSIRPLYNAQRAVSQTVQRVAIDNIRGEGTGSIEQRTACRTADDARQLCASGTSIIAECEALCSKSTEVDVRNPAGDEMLNAQDFQESRTTWQDDEHQYKTQMSLLNKEWSRPEVNEIMAKLRKGDLPFAEAANRISVILRHEVTVSSVRNRALHYFGSSQSGNNHREHKSYIPNEENTLEKHAVTAKKFGPEFYEIIRNLRGNFNNIAIKEPRSNSVRIYRRSTTRYYYSYYRCSTCDHMSRREVDDYHPSPIIKMVHDSIVGEPFPLHHPECKPISLSQLRAMQIDRENRQEVINEMMTPFEAWSKGDLRALLEEARKVSQHAEHRPRWKKIKYKSQHQDERHPYARPLGETLVSYEEKIRRKLNGQLKRPDSRTSSVVSEQFGAQTPTNEEESFAQQGQDESTFMTDGSQSHENRLISEKRVHIEQSKISAEGTLELSTGKSSFASRESSERVDDFSGINQSVLGDETPGSEIGTESDTNTTFTGMSRACSSSDRSNLVTMLDDGKQDIVRETNRKLFMVDDEHLLKLFRRCPDCGERLISLSLSSRKAVPLVTYKCQGNCEERIWFGYEPK</sequence>
<feature type="compositionally biased region" description="Basic residues" evidence="1">
    <location>
        <begin position="770"/>
        <end position="779"/>
    </location>
</feature>
<evidence type="ECO:0000259" key="3">
    <source>
        <dbReference type="Pfam" id="PF23674"/>
    </source>
</evidence>
<reference evidence="4 5" key="1">
    <citation type="submission" date="2018-08" db="EMBL/GenBank/DDBJ databases">
        <authorList>
            <person name="Laetsch R D."/>
            <person name="Stevens L."/>
            <person name="Kumar S."/>
            <person name="Blaxter L. M."/>
        </authorList>
    </citation>
    <scope>NUCLEOTIDE SEQUENCE [LARGE SCALE GENOMIC DNA]</scope>
</reference>
<organism evidence="4 5">
    <name type="scientific">Litomosoides sigmodontis</name>
    <name type="common">Filarial nematode worm</name>
    <dbReference type="NCBI Taxonomy" id="42156"/>
    <lineage>
        <taxon>Eukaryota</taxon>
        <taxon>Metazoa</taxon>
        <taxon>Ecdysozoa</taxon>
        <taxon>Nematoda</taxon>
        <taxon>Chromadorea</taxon>
        <taxon>Rhabditida</taxon>
        <taxon>Spirurina</taxon>
        <taxon>Spiruromorpha</taxon>
        <taxon>Filarioidea</taxon>
        <taxon>Onchocercidae</taxon>
        <taxon>Litomosoides</taxon>
    </lineage>
</organism>
<dbReference type="EMBL" id="UYRX01000118">
    <property type="protein sequence ID" value="VDK74625.1"/>
    <property type="molecule type" value="Genomic_DNA"/>
</dbReference>
<evidence type="ECO:0000259" key="2">
    <source>
        <dbReference type="Pfam" id="PF17921"/>
    </source>
</evidence>
<dbReference type="AlphaFoldDB" id="A0A3P6T2G0"/>
<feature type="region of interest" description="Disordered" evidence="1">
    <location>
        <begin position="807"/>
        <end position="854"/>
    </location>
</feature>
<feature type="domain" description="Integrase zinc-binding" evidence="2">
    <location>
        <begin position="97"/>
        <end position="151"/>
    </location>
</feature>
<feature type="region of interest" description="Disordered" evidence="1">
    <location>
        <begin position="763"/>
        <end position="792"/>
    </location>
</feature>
<proteinExistence type="predicted"/>
<dbReference type="Gene3D" id="1.10.340.70">
    <property type="match status" value="1"/>
</dbReference>
<dbReference type="STRING" id="42156.A0A3P6T2G0"/>
<evidence type="ECO:0000313" key="5">
    <source>
        <dbReference type="Proteomes" id="UP000277928"/>
    </source>
</evidence>
<feature type="compositionally biased region" description="Polar residues" evidence="1">
    <location>
        <begin position="882"/>
        <end position="891"/>
    </location>
</feature>
<protein>
    <submittedName>
        <fullName evidence="4">Uncharacterized protein</fullName>
    </submittedName>
</protein>
<gene>
    <name evidence="4" type="ORF">NLS_LOCUS2550</name>
</gene>
<evidence type="ECO:0000313" key="4">
    <source>
        <dbReference type="EMBL" id="VDK74625.1"/>
    </source>
</evidence>
<dbReference type="InterPro" id="IPR057001">
    <property type="entry name" value="RYYR-CCHC"/>
</dbReference>
<name>A0A3P6T2G0_LITSI</name>
<dbReference type="OrthoDB" id="5788485at2759"/>
<feature type="compositionally biased region" description="Polar residues" evidence="1">
    <location>
        <begin position="918"/>
        <end position="933"/>
    </location>
</feature>